<keyword evidence="2" id="KW-1185">Reference proteome</keyword>
<reference evidence="1 2" key="1">
    <citation type="submission" date="2015-06" db="EMBL/GenBank/DDBJ databases">
        <authorList>
            <person name="Xie B.-B."/>
            <person name="Rong J.-C."/>
            <person name="Qin Q.-L."/>
            <person name="Zhang Y.-Z."/>
        </authorList>
    </citation>
    <scope>NUCLEOTIDE SEQUENCE [LARGE SCALE GENOMIC DNA]</scope>
    <source>
        <strain evidence="1 2">JCM 20779</strain>
    </source>
</reference>
<accession>A0ABN5CQD8</accession>
<gene>
    <name evidence="1" type="ORF">PPIS_a4594</name>
</gene>
<evidence type="ECO:0000313" key="1">
    <source>
        <dbReference type="EMBL" id="ATD09196.1"/>
    </source>
</evidence>
<name>A0ABN5CQD8_PSEO7</name>
<protein>
    <submittedName>
        <fullName evidence="1">Uncharacterized protein</fullName>
    </submittedName>
</protein>
<dbReference type="Proteomes" id="UP000016521">
    <property type="component" value="Chromosome I"/>
</dbReference>
<dbReference type="EMBL" id="CP011924">
    <property type="protein sequence ID" value="ATD09196.1"/>
    <property type="molecule type" value="Genomic_DNA"/>
</dbReference>
<proteinExistence type="predicted"/>
<evidence type="ECO:0000313" key="2">
    <source>
        <dbReference type="Proteomes" id="UP000016521"/>
    </source>
</evidence>
<organism evidence="1 2">
    <name type="scientific">Pseudoalteromonas piscicida</name>
    <dbReference type="NCBI Taxonomy" id="43662"/>
    <lineage>
        <taxon>Bacteria</taxon>
        <taxon>Pseudomonadati</taxon>
        <taxon>Pseudomonadota</taxon>
        <taxon>Gammaproteobacteria</taxon>
        <taxon>Alteromonadales</taxon>
        <taxon>Pseudoalteromonadaceae</taxon>
        <taxon>Pseudoalteromonas</taxon>
    </lineage>
</organism>
<sequence>MLAILFYLVMYIHWLYSLKKVLYFLGCSTKHLPREIELALANHSYACLKLPISNNIIPFMKLGLSSYEMQKSEVKYSSISASASASFSMVIKCSQAEVIIINDSDHWLFGEGINSIASCISTNDSSIFPLSLNSRERLNFSLISSLNFSSNSFIFSTY</sequence>